<keyword evidence="2" id="KW-0479">Metal-binding</keyword>
<feature type="domain" description="C2H2-type" evidence="8">
    <location>
        <begin position="108"/>
        <end position="135"/>
    </location>
</feature>
<accession>A0A0H5QIW1</accession>
<dbReference type="GO" id="GO:0005694">
    <property type="term" value="C:chromosome"/>
    <property type="evidence" value="ECO:0007669"/>
    <property type="project" value="UniProtKB-ARBA"/>
</dbReference>
<reference evidence="9" key="1">
    <citation type="submission" date="2015-04" db="EMBL/GenBank/DDBJ databases">
        <title>The genome sequence of the plant pathogenic Rhizarian Plasmodiophora brassicae reveals insights in its biotrophic life cycle and the origin of chitin synthesis.</title>
        <authorList>
            <person name="Schwelm A."/>
            <person name="Fogelqvist J."/>
            <person name="Knaust A."/>
            <person name="Julke S."/>
            <person name="Lilja T."/>
            <person name="Dhandapani V."/>
            <person name="Bonilla-Rosso G."/>
            <person name="Karlsson M."/>
            <person name="Shevchenko A."/>
            <person name="Choi S.R."/>
            <person name="Kim H.G."/>
            <person name="Park J.Y."/>
            <person name="Lim Y.P."/>
            <person name="Ludwig-Muller J."/>
            <person name="Dixelius C."/>
        </authorList>
    </citation>
    <scope>NUCLEOTIDE SEQUENCE</scope>
    <source>
        <tissue evidence="9">Potato root galls</tissue>
    </source>
</reference>
<protein>
    <recommendedName>
        <fullName evidence="8">C2H2-type domain-containing protein</fullName>
    </recommendedName>
</protein>
<dbReference type="GO" id="GO:0008270">
    <property type="term" value="F:zinc ion binding"/>
    <property type="evidence" value="ECO:0007669"/>
    <property type="project" value="UniProtKB-KW"/>
</dbReference>
<sequence>MITSLSPISAPARVIHHDPVVCVCGCQLLSRLELVAHVMLEHGQVATPKLQILHPKPIRYLVASRMNSVPIVPGQFPAENQCQVCLKEFSSRSVLHTHELIHTGAKPHTCGQCGRGFTQRGSLNTHMRIHLGLRPFSCTICGRAFSRRLTLERHLQTHTGAKPYRCPVCAKGMTRKHVLKEHMRACHCDIAPFQCIGCKMDVFDVALLGQVVSNYPETEVFPGQSLFNGLCIKCSPPNEDN</sequence>
<dbReference type="PROSITE" id="PS00028">
    <property type="entry name" value="ZINC_FINGER_C2H2_1"/>
    <property type="match status" value="4"/>
</dbReference>
<keyword evidence="4 7" id="KW-0863">Zinc-finger</keyword>
<evidence type="ECO:0000256" key="3">
    <source>
        <dbReference type="ARBA" id="ARBA00022737"/>
    </source>
</evidence>
<keyword evidence="5" id="KW-0862">Zinc</keyword>
<feature type="domain" description="C2H2-type" evidence="8">
    <location>
        <begin position="80"/>
        <end position="107"/>
    </location>
</feature>
<dbReference type="EMBL" id="HACM01001491">
    <property type="protein sequence ID" value="CRZ01933.1"/>
    <property type="molecule type" value="Transcribed_RNA"/>
</dbReference>
<evidence type="ECO:0000313" key="9">
    <source>
        <dbReference type="EMBL" id="CRZ01933.1"/>
    </source>
</evidence>
<dbReference type="FunFam" id="3.30.160.60:FF:001732">
    <property type="entry name" value="Zgc:162936"/>
    <property type="match status" value="1"/>
</dbReference>
<feature type="domain" description="C2H2-type" evidence="8">
    <location>
        <begin position="136"/>
        <end position="163"/>
    </location>
</feature>
<comment type="subcellular location">
    <subcellularLocation>
        <location evidence="1">Nucleus</location>
    </subcellularLocation>
</comment>
<dbReference type="AlphaFoldDB" id="A0A0H5QIW1"/>
<evidence type="ECO:0000256" key="1">
    <source>
        <dbReference type="ARBA" id="ARBA00004123"/>
    </source>
</evidence>
<dbReference type="GO" id="GO:0045893">
    <property type="term" value="P:positive regulation of DNA-templated transcription"/>
    <property type="evidence" value="ECO:0007669"/>
    <property type="project" value="UniProtKB-ARBA"/>
</dbReference>
<evidence type="ECO:0000256" key="2">
    <source>
        <dbReference type="ARBA" id="ARBA00022723"/>
    </source>
</evidence>
<keyword evidence="6" id="KW-0539">Nucleus</keyword>
<name>A0A0H5QIW1_9EUKA</name>
<dbReference type="PANTHER" id="PTHR24394:SF29">
    <property type="entry name" value="MYONEURIN"/>
    <property type="match status" value="1"/>
</dbReference>
<dbReference type="InterPro" id="IPR036236">
    <property type="entry name" value="Znf_C2H2_sf"/>
</dbReference>
<evidence type="ECO:0000256" key="6">
    <source>
        <dbReference type="ARBA" id="ARBA00023242"/>
    </source>
</evidence>
<dbReference type="PANTHER" id="PTHR24394">
    <property type="entry name" value="ZINC FINGER PROTEIN"/>
    <property type="match status" value="1"/>
</dbReference>
<feature type="domain" description="C2H2-type" evidence="8">
    <location>
        <begin position="164"/>
        <end position="192"/>
    </location>
</feature>
<dbReference type="Pfam" id="PF00096">
    <property type="entry name" value="zf-C2H2"/>
    <property type="match status" value="2"/>
</dbReference>
<dbReference type="SMART" id="SM00355">
    <property type="entry name" value="ZnF_C2H2"/>
    <property type="match status" value="4"/>
</dbReference>
<evidence type="ECO:0000256" key="4">
    <source>
        <dbReference type="ARBA" id="ARBA00022771"/>
    </source>
</evidence>
<keyword evidence="3" id="KW-0677">Repeat</keyword>
<dbReference type="PROSITE" id="PS50157">
    <property type="entry name" value="ZINC_FINGER_C2H2_2"/>
    <property type="match status" value="4"/>
</dbReference>
<evidence type="ECO:0000256" key="5">
    <source>
        <dbReference type="ARBA" id="ARBA00022833"/>
    </source>
</evidence>
<organism evidence="9">
    <name type="scientific">Spongospora subterranea</name>
    <dbReference type="NCBI Taxonomy" id="70186"/>
    <lineage>
        <taxon>Eukaryota</taxon>
        <taxon>Sar</taxon>
        <taxon>Rhizaria</taxon>
        <taxon>Endomyxa</taxon>
        <taxon>Phytomyxea</taxon>
        <taxon>Plasmodiophorida</taxon>
        <taxon>Plasmodiophoridae</taxon>
        <taxon>Spongospora</taxon>
    </lineage>
</organism>
<dbReference type="Gene3D" id="3.30.160.60">
    <property type="entry name" value="Classic Zinc Finger"/>
    <property type="match status" value="4"/>
</dbReference>
<dbReference type="GO" id="GO:0000981">
    <property type="term" value="F:DNA-binding transcription factor activity, RNA polymerase II-specific"/>
    <property type="evidence" value="ECO:0007669"/>
    <property type="project" value="TreeGrafter"/>
</dbReference>
<dbReference type="SUPFAM" id="SSF57667">
    <property type="entry name" value="beta-beta-alpha zinc fingers"/>
    <property type="match status" value="3"/>
</dbReference>
<dbReference type="FunFam" id="3.30.160.60:FF:002169">
    <property type="entry name" value="Zgc:174573"/>
    <property type="match status" value="1"/>
</dbReference>
<evidence type="ECO:0000256" key="7">
    <source>
        <dbReference type="PROSITE-ProRule" id="PRU00042"/>
    </source>
</evidence>
<evidence type="ECO:0000259" key="8">
    <source>
        <dbReference type="PROSITE" id="PS50157"/>
    </source>
</evidence>
<dbReference type="InterPro" id="IPR013087">
    <property type="entry name" value="Znf_C2H2_type"/>
</dbReference>
<dbReference type="GO" id="GO:0005634">
    <property type="term" value="C:nucleus"/>
    <property type="evidence" value="ECO:0007669"/>
    <property type="project" value="UniProtKB-SubCell"/>
</dbReference>
<dbReference type="GO" id="GO:0043565">
    <property type="term" value="F:sequence-specific DNA binding"/>
    <property type="evidence" value="ECO:0007669"/>
    <property type="project" value="UniProtKB-ARBA"/>
</dbReference>
<proteinExistence type="predicted"/>
<dbReference type="FunFam" id="3.30.160.60:FF:000145">
    <property type="entry name" value="Zinc finger protein 574"/>
    <property type="match status" value="1"/>
</dbReference>